<protein>
    <submittedName>
        <fullName evidence="1">Uncharacterized protein</fullName>
    </submittedName>
</protein>
<organism evidence="1 2">
    <name type="scientific">Tanacetum coccineum</name>
    <dbReference type="NCBI Taxonomy" id="301880"/>
    <lineage>
        <taxon>Eukaryota</taxon>
        <taxon>Viridiplantae</taxon>
        <taxon>Streptophyta</taxon>
        <taxon>Embryophyta</taxon>
        <taxon>Tracheophyta</taxon>
        <taxon>Spermatophyta</taxon>
        <taxon>Magnoliopsida</taxon>
        <taxon>eudicotyledons</taxon>
        <taxon>Gunneridae</taxon>
        <taxon>Pentapetalae</taxon>
        <taxon>asterids</taxon>
        <taxon>campanulids</taxon>
        <taxon>Asterales</taxon>
        <taxon>Asteraceae</taxon>
        <taxon>Asteroideae</taxon>
        <taxon>Anthemideae</taxon>
        <taxon>Anthemidinae</taxon>
        <taxon>Tanacetum</taxon>
    </lineage>
</organism>
<proteinExistence type="predicted"/>
<evidence type="ECO:0000313" key="1">
    <source>
        <dbReference type="EMBL" id="GJT40094.1"/>
    </source>
</evidence>
<accession>A0ABQ5DSQ6</accession>
<sequence length="78" mass="9152">MSSMELGLVLDLGCSSWLEKFDFRTVHTAYWRVVDTPDQELINTRSCDELAQIRRIFLVGYGVWMQILDFLQMSSFKL</sequence>
<dbReference type="EMBL" id="BQNB010015443">
    <property type="protein sequence ID" value="GJT40094.1"/>
    <property type="molecule type" value="Genomic_DNA"/>
</dbReference>
<comment type="caution">
    <text evidence="1">The sequence shown here is derived from an EMBL/GenBank/DDBJ whole genome shotgun (WGS) entry which is preliminary data.</text>
</comment>
<evidence type="ECO:0000313" key="2">
    <source>
        <dbReference type="Proteomes" id="UP001151760"/>
    </source>
</evidence>
<gene>
    <name evidence="1" type="ORF">Tco_0939959</name>
</gene>
<keyword evidence="2" id="KW-1185">Reference proteome</keyword>
<dbReference type="Proteomes" id="UP001151760">
    <property type="component" value="Unassembled WGS sequence"/>
</dbReference>
<reference evidence="1" key="2">
    <citation type="submission" date="2022-01" db="EMBL/GenBank/DDBJ databases">
        <authorList>
            <person name="Yamashiro T."/>
            <person name="Shiraishi A."/>
            <person name="Satake H."/>
            <person name="Nakayama K."/>
        </authorList>
    </citation>
    <scope>NUCLEOTIDE SEQUENCE</scope>
</reference>
<name>A0ABQ5DSQ6_9ASTR</name>
<reference evidence="1" key="1">
    <citation type="journal article" date="2022" name="Int. J. Mol. Sci.">
        <title>Draft Genome of Tanacetum Coccineum: Genomic Comparison of Closely Related Tanacetum-Family Plants.</title>
        <authorList>
            <person name="Yamashiro T."/>
            <person name="Shiraishi A."/>
            <person name="Nakayama K."/>
            <person name="Satake H."/>
        </authorList>
    </citation>
    <scope>NUCLEOTIDE SEQUENCE</scope>
</reference>